<dbReference type="EMBL" id="ABEU02000001">
    <property type="protein sequence ID" value="PNR63528.1"/>
    <property type="molecule type" value="Genomic_DNA"/>
</dbReference>
<dbReference type="EnsemblPlants" id="Pp3c1_42590V3.2">
    <property type="protein sequence ID" value="PAC:32969701.CDS.1"/>
    <property type="gene ID" value="Pp3c1_42590"/>
</dbReference>
<name>A0A2K1LBX4_PHYPA</name>
<reference evidence="2" key="3">
    <citation type="submission" date="2020-12" db="UniProtKB">
        <authorList>
            <consortium name="EnsemblPlants"/>
        </authorList>
    </citation>
    <scope>IDENTIFICATION</scope>
</reference>
<dbReference type="InParanoid" id="A0A2K1LBX4"/>
<dbReference type="Proteomes" id="UP000006727">
    <property type="component" value="Chromosome 1"/>
</dbReference>
<dbReference type="Gramene" id="Pp3c1_42590V3.2">
    <property type="protein sequence ID" value="PAC:32969701.CDS.1"/>
    <property type="gene ID" value="Pp3c1_42590"/>
</dbReference>
<reference evidence="1 3" key="1">
    <citation type="journal article" date="2008" name="Science">
        <title>The Physcomitrella genome reveals evolutionary insights into the conquest of land by plants.</title>
        <authorList>
            <person name="Rensing S."/>
            <person name="Lang D."/>
            <person name="Zimmer A."/>
            <person name="Terry A."/>
            <person name="Salamov A."/>
            <person name="Shapiro H."/>
            <person name="Nishiyama T."/>
            <person name="Perroud P.-F."/>
            <person name="Lindquist E."/>
            <person name="Kamisugi Y."/>
            <person name="Tanahashi T."/>
            <person name="Sakakibara K."/>
            <person name="Fujita T."/>
            <person name="Oishi K."/>
            <person name="Shin-I T."/>
            <person name="Kuroki Y."/>
            <person name="Toyoda A."/>
            <person name="Suzuki Y."/>
            <person name="Hashimoto A."/>
            <person name="Yamaguchi K."/>
            <person name="Sugano A."/>
            <person name="Kohara Y."/>
            <person name="Fujiyama A."/>
            <person name="Anterola A."/>
            <person name="Aoki S."/>
            <person name="Ashton N."/>
            <person name="Barbazuk W.B."/>
            <person name="Barker E."/>
            <person name="Bennetzen J."/>
            <person name="Bezanilla M."/>
            <person name="Blankenship R."/>
            <person name="Cho S.H."/>
            <person name="Dutcher S."/>
            <person name="Estelle M."/>
            <person name="Fawcett J.A."/>
            <person name="Gundlach H."/>
            <person name="Hanada K."/>
            <person name="Heyl A."/>
            <person name="Hicks K.A."/>
            <person name="Hugh J."/>
            <person name="Lohr M."/>
            <person name="Mayer K."/>
            <person name="Melkozernov A."/>
            <person name="Murata T."/>
            <person name="Nelson D."/>
            <person name="Pils B."/>
            <person name="Prigge M."/>
            <person name="Reiss B."/>
            <person name="Renner T."/>
            <person name="Rombauts S."/>
            <person name="Rushton P."/>
            <person name="Sanderfoot A."/>
            <person name="Schween G."/>
            <person name="Shiu S.-H."/>
            <person name="Stueber K."/>
            <person name="Theodoulou F.L."/>
            <person name="Tu H."/>
            <person name="Van de Peer Y."/>
            <person name="Verrier P.J."/>
            <person name="Waters E."/>
            <person name="Wood A."/>
            <person name="Yang L."/>
            <person name="Cove D."/>
            <person name="Cuming A."/>
            <person name="Hasebe M."/>
            <person name="Lucas S."/>
            <person name="Mishler D.B."/>
            <person name="Reski R."/>
            <person name="Grigoriev I."/>
            <person name="Quatrano R.S."/>
            <person name="Boore J.L."/>
        </authorList>
    </citation>
    <scope>NUCLEOTIDE SEQUENCE [LARGE SCALE GENOMIC DNA]</scope>
    <source>
        <strain evidence="2 3">cv. Gransden 2004</strain>
    </source>
</reference>
<dbReference type="EnsemblPlants" id="Pp3c1_42590V3.1">
    <property type="protein sequence ID" value="PAC:32969700.CDS.1"/>
    <property type="gene ID" value="Pp3c1_42590"/>
</dbReference>
<dbReference type="Gramene" id="Pp3c1_42590V3.1">
    <property type="protein sequence ID" value="PAC:32969700.CDS.1"/>
    <property type="gene ID" value="Pp3c1_42590"/>
</dbReference>
<reference evidence="1 3" key="2">
    <citation type="journal article" date="2018" name="Plant J.">
        <title>The Physcomitrella patens chromosome-scale assembly reveals moss genome structure and evolution.</title>
        <authorList>
            <person name="Lang D."/>
            <person name="Ullrich K.K."/>
            <person name="Murat F."/>
            <person name="Fuchs J."/>
            <person name="Jenkins J."/>
            <person name="Haas F.B."/>
            <person name="Piednoel M."/>
            <person name="Gundlach H."/>
            <person name="Van Bel M."/>
            <person name="Meyberg R."/>
            <person name="Vives C."/>
            <person name="Morata J."/>
            <person name="Symeonidi A."/>
            <person name="Hiss M."/>
            <person name="Muchero W."/>
            <person name="Kamisugi Y."/>
            <person name="Saleh O."/>
            <person name="Blanc G."/>
            <person name="Decker E.L."/>
            <person name="van Gessel N."/>
            <person name="Grimwood J."/>
            <person name="Hayes R.D."/>
            <person name="Graham S.W."/>
            <person name="Gunter L.E."/>
            <person name="McDaniel S.F."/>
            <person name="Hoernstein S.N.W."/>
            <person name="Larsson A."/>
            <person name="Li F.W."/>
            <person name="Perroud P.F."/>
            <person name="Phillips J."/>
            <person name="Ranjan P."/>
            <person name="Rokshar D.S."/>
            <person name="Rothfels C.J."/>
            <person name="Schneider L."/>
            <person name="Shu S."/>
            <person name="Stevenson D.W."/>
            <person name="Thummler F."/>
            <person name="Tillich M."/>
            <person name="Villarreal Aguilar J.C."/>
            <person name="Widiez T."/>
            <person name="Wong G.K."/>
            <person name="Wymore A."/>
            <person name="Zhang Y."/>
            <person name="Zimmer A.D."/>
            <person name="Quatrano R.S."/>
            <person name="Mayer K.F.X."/>
            <person name="Goodstein D."/>
            <person name="Casacuberta J.M."/>
            <person name="Vandepoele K."/>
            <person name="Reski R."/>
            <person name="Cuming A.C."/>
            <person name="Tuskan G.A."/>
            <person name="Maumus F."/>
            <person name="Salse J."/>
            <person name="Schmutz J."/>
            <person name="Rensing S.A."/>
        </authorList>
    </citation>
    <scope>NUCLEOTIDE SEQUENCE [LARGE SCALE GENOMIC DNA]</scope>
    <source>
        <strain evidence="2 3">cv. Gransden 2004</strain>
    </source>
</reference>
<protein>
    <submittedName>
        <fullName evidence="1 2">Uncharacterized protein</fullName>
    </submittedName>
</protein>
<organism evidence="1">
    <name type="scientific">Physcomitrium patens</name>
    <name type="common">Spreading-leaved earth moss</name>
    <name type="synonym">Physcomitrella patens</name>
    <dbReference type="NCBI Taxonomy" id="3218"/>
    <lineage>
        <taxon>Eukaryota</taxon>
        <taxon>Viridiplantae</taxon>
        <taxon>Streptophyta</taxon>
        <taxon>Embryophyta</taxon>
        <taxon>Bryophyta</taxon>
        <taxon>Bryophytina</taxon>
        <taxon>Bryopsida</taxon>
        <taxon>Funariidae</taxon>
        <taxon>Funariales</taxon>
        <taxon>Funariaceae</taxon>
        <taxon>Physcomitrium</taxon>
    </lineage>
</organism>
<gene>
    <name evidence="1" type="ORF">PHYPA_001954</name>
</gene>
<keyword evidence="3" id="KW-1185">Reference proteome</keyword>
<accession>A0A2K1LBX4</accession>
<sequence length="133" mass="15513">MMYDSIICLLVAMRGGELIRLELRKENSLNSLHFCVPFVGRDLGVTLDQPMALIRLLLLLLLRRRRRRLLRLLIRPQLVLGVYISNEAARRQLQVIDWMHSLPPALSALQTWGILELKEANTSPLLRRFEVRF</sequence>
<proteinExistence type="predicted"/>
<dbReference type="PaxDb" id="3218-PP1S295_18V6.1"/>
<evidence type="ECO:0000313" key="1">
    <source>
        <dbReference type="EMBL" id="PNR63528.1"/>
    </source>
</evidence>
<evidence type="ECO:0000313" key="2">
    <source>
        <dbReference type="EnsemblPlants" id="PAC:32969700.CDS.1"/>
    </source>
</evidence>
<dbReference type="AlphaFoldDB" id="A0A2K1LBX4"/>
<evidence type="ECO:0000313" key="3">
    <source>
        <dbReference type="Proteomes" id="UP000006727"/>
    </source>
</evidence>